<dbReference type="GO" id="GO:0005886">
    <property type="term" value="C:plasma membrane"/>
    <property type="evidence" value="ECO:0007669"/>
    <property type="project" value="TreeGrafter"/>
</dbReference>
<dbReference type="Pfam" id="PF05170">
    <property type="entry name" value="AsmA"/>
    <property type="match status" value="2"/>
</dbReference>
<organism evidence="4 5">
    <name type="scientific">Dichotomicrobium thermohalophilum</name>
    <dbReference type="NCBI Taxonomy" id="933063"/>
    <lineage>
        <taxon>Bacteria</taxon>
        <taxon>Pseudomonadati</taxon>
        <taxon>Pseudomonadota</taxon>
        <taxon>Alphaproteobacteria</taxon>
        <taxon>Hyphomicrobiales</taxon>
        <taxon>Hyphomicrobiaceae</taxon>
        <taxon>Dichotomicrobium</taxon>
    </lineage>
</organism>
<evidence type="ECO:0000313" key="4">
    <source>
        <dbReference type="EMBL" id="RIA55577.1"/>
    </source>
</evidence>
<dbReference type="RefSeq" id="WP_119060467.1">
    <property type="nucleotide sequence ID" value="NZ_QXDF01000001.1"/>
</dbReference>
<sequence length="1244" mass="133071">MNVLLAALTSLLIVVFAAAFAAPYVVDWNEYRPVFEAQASKLAGRPVRVEGNVDLTILPVPEVRFEAVSIADRDGSFDSPSATARAFRMALSIPPLLRGQIEARKIELDRLSLRLGLDENGQVEWPRIGEAAGGLPFMPADISLKSVTLNEASLAVARPGEPARWRVDGVSGELSAETLGGPFKFAGQAVIGDHVRDLQLSVGSMTAEGLMPVKAVSRGEVVVYRVEGNLRDLTDGPEFLGDVEASAPQTPEAGAQAPQWRAEATGRATLDGANFDDFSVTITRKQRTQTLNGTARLTWGQGLRLDAELRSQWLDLDLLAGAQVQDRMPAEVLLQLPDLLADVPVPARRARIDLRIAQVSLGGDLIRDVHAVARRGDGGWGVETLQAGLPGGSSLGFEGQFARKDGAPMLAGKVRASGSNLGRLLQWAAPEMFEERDAAAKSFSLSGEVESAVDAFNISEISARLGKSRLSGDVRLAFDQASATLDLDARTLDLRPYIRGETAEMVGKLLGRENGLTALQAKRWQVAVRANRLILPEFAASDVQTRLRIDPEGIVVETVSLHGADGLRLTGSGRYPLGKTQAAPELRLSLAANNAARVEEVARAVPGAAEWLAPHVARLRAAAPLHVTASLRPSEVENGYWLRIDGRAAQTELLANARIYEGERYHLVINAENRTLRGLARQIAPDLTDWLTIEEATGPARLRADFAGAAGEPWTGTAALETSEVRLAYDGSAEPATLRLDGEATVEATSAEQAFALAGLPAAGSGALALRASVSSEGSVFRARDLRVDLAEHTTTGNARLDVSGAVPEVEVNLNAGRFNLARAGALILERREQGAQAFWPDAPFAIDTLSRVSGNLSLAADELAVAEGLILRDATLMARLEDGALRVPMVSGILYGGEAVASAELRPARGRTVFDGEIVITELDLAQLPHGQGAPLATGRAEVSLRAESEGLSPRGLMTVMSGTGRIELGAGEIRGLDPQVLARTARAYLAAEDQPEETVAAQLAQPLRESRLAHDGAQTALRLKDGALRLLDTQVFSDPEGLAVEARARVDLTEMELTSRWDVGAVLNGEELPDVRVTFAGPLTNFGRLEPRIDADDLEQFLTVARVERNVERLEELRRQRDTDGPPVEESAPGQDLSAASPAETDARAPDDTSLGDIPLETLDPLPGFSTEIEETPAPPDTPDAGEAQTAETPSEPAPDSTTPGASLDDPQVVEDARREIMREPPRRPQPEQDRFFEIFSN</sequence>
<feature type="chain" id="PRO_5017409410" evidence="2">
    <location>
        <begin position="22"/>
        <end position="1244"/>
    </location>
</feature>
<proteinExistence type="predicted"/>
<evidence type="ECO:0000256" key="1">
    <source>
        <dbReference type="SAM" id="MobiDB-lite"/>
    </source>
</evidence>
<comment type="caution">
    <text evidence="4">The sequence shown here is derived from an EMBL/GenBank/DDBJ whole genome shotgun (WGS) entry which is preliminary data.</text>
</comment>
<dbReference type="EMBL" id="QXDF01000001">
    <property type="protein sequence ID" value="RIA55577.1"/>
    <property type="molecule type" value="Genomic_DNA"/>
</dbReference>
<dbReference type="Proteomes" id="UP000266273">
    <property type="component" value="Unassembled WGS sequence"/>
</dbReference>
<dbReference type="InterPro" id="IPR052894">
    <property type="entry name" value="AsmA-related"/>
</dbReference>
<feature type="compositionally biased region" description="Basic and acidic residues" evidence="1">
    <location>
        <begin position="1217"/>
        <end position="1244"/>
    </location>
</feature>
<keyword evidence="2" id="KW-0732">Signal</keyword>
<dbReference type="PANTHER" id="PTHR30441:SF4">
    <property type="entry name" value="PROTEIN ASMA"/>
    <property type="match status" value="1"/>
</dbReference>
<feature type="domain" description="AsmA" evidence="3">
    <location>
        <begin position="834"/>
        <end position="1000"/>
    </location>
</feature>
<evidence type="ECO:0000313" key="5">
    <source>
        <dbReference type="Proteomes" id="UP000266273"/>
    </source>
</evidence>
<dbReference type="InterPro" id="IPR007844">
    <property type="entry name" value="AsmA"/>
</dbReference>
<accession>A0A397Q7U8</accession>
<protein>
    <submittedName>
        <fullName evidence="4">AsmA-like protein</fullName>
    </submittedName>
</protein>
<dbReference type="GO" id="GO:0090313">
    <property type="term" value="P:regulation of protein targeting to membrane"/>
    <property type="evidence" value="ECO:0007669"/>
    <property type="project" value="TreeGrafter"/>
</dbReference>
<dbReference type="AlphaFoldDB" id="A0A397Q7U8"/>
<reference evidence="4 5" key="1">
    <citation type="submission" date="2018-08" db="EMBL/GenBank/DDBJ databases">
        <title>Genomic Encyclopedia of Archaeal and Bacterial Type Strains, Phase II (KMG-II): from individual species to whole genera.</title>
        <authorList>
            <person name="Goeker M."/>
        </authorList>
    </citation>
    <scope>NUCLEOTIDE SEQUENCE [LARGE SCALE GENOMIC DNA]</scope>
    <source>
        <strain evidence="4 5">DSM 5002</strain>
    </source>
</reference>
<evidence type="ECO:0000256" key="2">
    <source>
        <dbReference type="SAM" id="SignalP"/>
    </source>
</evidence>
<dbReference type="PANTHER" id="PTHR30441">
    <property type="entry name" value="DUF748 DOMAIN-CONTAINING PROTEIN"/>
    <property type="match status" value="1"/>
</dbReference>
<dbReference type="OrthoDB" id="9816380at2"/>
<feature type="domain" description="AsmA" evidence="3">
    <location>
        <begin position="3"/>
        <end position="131"/>
    </location>
</feature>
<name>A0A397Q7U8_9HYPH</name>
<evidence type="ECO:0000259" key="3">
    <source>
        <dbReference type="Pfam" id="PF05170"/>
    </source>
</evidence>
<keyword evidence="5" id="KW-1185">Reference proteome</keyword>
<feature type="region of interest" description="Disordered" evidence="1">
    <location>
        <begin position="1118"/>
        <end position="1244"/>
    </location>
</feature>
<feature type="signal peptide" evidence="2">
    <location>
        <begin position="1"/>
        <end position="21"/>
    </location>
</feature>
<gene>
    <name evidence="4" type="ORF">BXY53_0647</name>
</gene>